<comment type="caution">
    <text evidence="1">The sequence shown here is derived from an EMBL/GenBank/DDBJ whole genome shotgun (WGS) entry which is preliminary data.</text>
</comment>
<gene>
    <name evidence="1" type="ORF">AFM12_13060</name>
</gene>
<dbReference type="Pfam" id="PF14054">
    <property type="entry name" value="DUF4249"/>
    <property type="match status" value="1"/>
</dbReference>
<dbReference type="OrthoDB" id="1062680at2"/>
<dbReference type="EMBL" id="LGTQ01000010">
    <property type="protein sequence ID" value="KPM47439.1"/>
    <property type="molecule type" value="Genomic_DNA"/>
</dbReference>
<accession>A0A0P7BQE1</accession>
<dbReference type="Proteomes" id="UP000050454">
    <property type="component" value="Unassembled WGS sequence"/>
</dbReference>
<sequence length="395" mass="44846">MKYHPLIFLILLSLLACQEVFEAPEKVGKEGILVVEGIIDSGTGSSTLKLSRTGSLSSRSTFKEEGASVSLLNASGETLIFSENAPGEYGINSPDLPSGSTYFLKIQTQNGQEYLSDSLTVFDTPEIDSVYWHREGDGVHIELATNNNLQNSTENYLWKYTQTWEAFAEYRRYLEIEQSVSATGRRIYNVVYLQKDGKPYFDSSMYYCWQQEFSRELLINNTRQQQENRLRQPIAFVENTSPKFKTLWSIEVEQVSISRKAYDFFDLMKKNTELTGSIFDPQPAILYGNIHSVNIPDELVIGYAVLSPVKKKRIFIKRSEVTGWNPFIACDPQQFSNSSDIIRDRVLNSFLPAYVPSDAAPFPQVPFFIADLAPCVNCRINGFNGKPDFWPQPTD</sequence>
<evidence type="ECO:0000313" key="2">
    <source>
        <dbReference type="Proteomes" id="UP000050454"/>
    </source>
</evidence>
<dbReference type="AlphaFoldDB" id="A0A0P7BQE1"/>
<name>A0A0P7BQE1_9BACT</name>
<dbReference type="RefSeq" id="WP_055148947.1">
    <property type="nucleotide sequence ID" value="NZ_JXSZ01000010.1"/>
</dbReference>
<reference evidence="1 2" key="1">
    <citation type="submission" date="2015-07" db="EMBL/GenBank/DDBJ databases">
        <title>The draft genome sequence of Leadbetterella sp. JN14-9.</title>
        <authorList>
            <person name="Liu Y."/>
            <person name="Du J."/>
            <person name="Shao Z."/>
        </authorList>
    </citation>
    <scope>NUCLEOTIDE SEQUENCE [LARGE SCALE GENOMIC DNA]</scope>
    <source>
        <strain evidence="1 2">JN14-9</strain>
    </source>
</reference>
<protein>
    <recommendedName>
        <fullName evidence="3">DUF4249 domain-containing protein</fullName>
    </recommendedName>
</protein>
<evidence type="ECO:0000313" key="1">
    <source>
        <dbReference type="EMBL" id="KPM47439.1"/>
    </source>
</evidence>
<dbReference type="PROSITE" id="PS51257">
    <property type="entry name" value="PROKAR_LIPOPROTEIN"/>
    <property type="match status" value="1"/>
</dbReference>
<evidence type="ECO:0008006" key="3">
    <source>
        <dbReference type="Google" id="ProtNLM"/>
    </source>
</evidence>
<proteinExistence type="predicted"/>
<dbReference type="STRING" id="1605367.AFM12_13060"/>
<keyword evidence="2" id="KW-1185">Reference proteome</keyword>
<organism evidence="1 2">
    <name type="scientific">Jiulongibacter sediminis</name>
    <dbReference type="NCBI Taxonomy" id="1605367"/>
    <lineage>
        <taxon>Bacteria</taxon>
        <taxon>Pseudomonadati</taxon>
        <taxon>Bacteroidota</taxon>
        <taxon>Cytophagia</taxon>
        <taxon>Cytophagales</taxon>
        <taxon>Leadbetterellaceae</taxon>
        <taxon>Jiulongibacter</taxon>
    </lineage>
</organism>
<dbReference type="InterPro" id="IPR025345">
    <property type="entry name" value="DUF4249"/>
</dbReference>